<dbReference type="EMBL" id="CP098827">
    <property type="protein sequence ID" value="XBO71654.1"/>
    <property type="molecule type" value="Genomic_DNA"/>
</dbReference>
<sequence length="271" mass="30986">MYNMTHSGLSPLAFPGTAGLAALPRLRRRTRRALLYLAELCGRVDLQRRWLNANDLPLVDIDPRRIARCVTRSGLSRELISEGDWDLSHVAPLCQARLNETAAVEDIFAHDRHFRETAQYAQMHQAVVRYRSGECTDPAQQGAYWCRSEEDIARYFETLSRAYHGIRRHGYKTQQELARQHPDDSHDPDDEMQVLITRDGEVVLGYGGSHRLAIVQLLGLASVPVRVVAFHPRWLDHFRQRKHSLRSCLHHASRAAADISSTAHTRDNRSR</sequence>
<accession>A0AAU7KJT2</accession>
<name>A0AAU7KJT2_9GAMM</name>
<reference evidence="1" key="1">
    <citation type="submission" date="2022-06" db="EMBL/GenBank/DDBJ databases">
        <title>A novel DMS-producing enzyme.</title>
        <authorList>
            <person name="Zhang Y."/>
        </authorList>
    </citation>
    <scope>NUCLEOTIDE SEQUENCE</scope>
    <source>
        <strain evidence="1">RT37</strain>
    </source>
</reference>
<protein>
    <submittedName>
        <fullName evidence="1">Uncharacterized protein</fullName>
    </submittedName>
</protein>
<evidence type="ECO:0000313" key="1">
    <source>
        <dbReference type="EMBL" id="XBO71654.1"/>
    </source>
</evidence>
<dbReference type="AlphaFoldDB" id="A0AAU7KJT2"/>
<proteinExistence type="predicted"/>
<dbReference type="RefSeq" id="WP_348827557.1">
    <property type="nucleotide sequence ID" value="NZ_CP098827.1"/>
</dbReference>
<gene>
    <name evidence="1" type="ORF">NFG58_02760</name>
</gene>
<organism evidence="1">
    <name type="scientific">Halomonas sp. RT37</name>
    <dbReference type="NCBI Taxonomy" id="2950872"/>
    <lineage>
        <taxon>Bacteria</taxon>
        <taxon>Pseudomonadati</taxon>
        <taxon>Pseudomonadota</taxon>
        <taxon>Gammaproteobacteria</taxon>
        <taxon>Oceanospirillales</taxon>
        <taxon>Halomonadaceae</taxon>
        <taxon>Halomonas</taxon>
    </lineage>
</organism>